<organism evidence="3 4">
    <name type="scientific">Massilia norwichensis</name>
    <dbReference type="NCBI Taxonomy" id="1442366"/>
    <lineage>
        <taxon>Bacteria</taxon>
        <taxon>Pseudomonadati</taxon>
        <taxon>Pseudomonadota</taxon>
        <taxon>Betaproteobacteria</taxon>
        <taxon>Burkholderiales</taxon>
        <taxon>Oxalobacteraceae</taxon>
        <taxon>Telluria group</taxon>
        <taxon>Massilia</taxon>
    </lineage>
</organism>
<gene>
    <name evidence="3" type="ORF">NX782_26190</name>
</gene>
<protein>
    <submittedName>
        <fullName evidence="3">IS3 family transposase</fullName>
    </submittedName>
</protein>
<dbReference type="InterPro" id="IPR010921">
    <property type="entry name" value="Trp_repressor/repl_initiator"/>
</dbReference>
<dbReference type="PANTHER" id="PTHR46889:SF4">
    <property type="entry name" value="TRANSPOSASE INSO FOR INSERTION SEQUENCE ELEMENT IS911B-RELATED"/>
    <property type="match status" value="1"/>
</dbReference>
<accession>A0ABT2AEN1</accession>
<dbReference type="InterPro" id="IPR036397">
    <property type="entry name" value="RNaseH_sf"/>
</dbReference>
<dbReference type="RefSeq" id="WP_258848435.1">
    <property type="nucleotide sequence ID" value="NZ_JANUGX010000076.1"/>
</dbReference>
<keyword evidence="4" id="KW-1185">Reference proteome</keyword>
<dbReference type="SUPFAM" id="SSF53098">
    <property type="entry name" value="Ribonuclease H-like"/>
    <property type="match status" value="1"/>
</dbReference>
<reference evidence="3 4" key="1">
    <citation type="submission" date="2022-08" db="EMBL/GenBank/DDBJ databases">
        <title>Reclassification of Massilia species as members of the genera Telluria, Duganella, Pseudoduganella, Mokoshia gen. nov. and Zemynaea gen. nov. using orthogonal and non-orthogonal genome-based approaches.</title>
        <authorList>
            <person name="Bowman J.P."/>
        </authorList>
    </citation>
    <scope>NUCLEOTIDE SEQUENCE [LARGE SCALE GENOMIC DNA]</scope>
    <source>
        <strain evidence="3 4">LMG 28164</strain>
    </source>
</reference>
<name>A0ABT2AEN1_9BURK</name>
<dbReference type="InterPro" id="IPR012337">
    <property type="entry name" value="RNaseH-like_sf"/>
</dbReference>
<comment type="caution">
    <text evidence="3">The sequence shown here is derived from an EMBL/GenBank/DDBJ whole genome shotgun (WGS) entry which is preliminary data.</text>
</comment>
<feature type="domain" description="Integrase catalytic" evidence="2">
    <location>
        <begin position="220"/>
        <end position="380"/>
    </location>
</feature>
<dbReference type="PANTHER" id="PTHR46889">
    <property type="entry name" value="TRANSPOSASE INSF FOR INSERTION SEQUENCE IS3B-RELATED"/>
    <property type="match status" value="1"/>
</dbReference>
<evidence type="ECO:0000256" key="1">
    <source>
        <dbReference type="SAM" id="MobiDB-lite"/>
    </source>
</evidence>
<evidence type="ECO:0000313" key="3">
    <source>
        <dbReference type="EMBL" id="MCS0592671.1"/>
    </source>
</evidence>
<dbReference type="SUPFAM" id="SSF48295">
    <property type="entry name" value="TrpR-like"/>
    <property type="match status" value="1"/>
</dbReference>
<evidence type="ECO:0000259" key="2">
    <source>
        <dbReference type="PROSITE" id="PS50994"/>
    </source>
</evidence>
<dbReference type="InterPro" id="IPR050900">
    <property type="entry name" value="Transposase_IS3/IS150/IS904"/>
</dbReference>
<dbReference type="Gene3D" id="3.30.420.10">
    <property type="entry name" value="Ribonuclease H-like superfamily/Ribonuclease H"/>
    <property type="match status" value="1"/>
</dbReference>
<dbReference type="Pfam" id="PF01527">
    <property type="entry name" value="HTH_Tnp_1"/>
    <property type="match status" value="1"/>
</dbReference>
<dbReference type="NCBIfam" id="NF033516">
    <property type="entry name" value="transpos_IS3"/>
    <property type="match status" value="1"/>
</dbReference>
<dbReference type="InterPro" id="IPR001584">
    <property type="entry name" value="Integrase_cat-core"/>
</dbReference>
<dbReference type="InterPro" id="IPR002514">
    <property type="entry name" value="Transposase_8"/>
</dbReference>
<dbReference type="InterPro" id="IPR048020">
    <property type="entry name" value="Transpos_IS3"/>
</dbReference>
<dbReference type="Pfam" id="PF13276">
    <property type="entry name" value="HTH_21"/>
    <property type="match status" value="1"/>
</dbReference>
<dbReference type="Pfam" id="PF00665">
    <property type="entry name" value="rve"/>
    <property type="match status" value="1"/>
</dbReference>
<dbReference type="Proteomes" id="UP001205560">
    <property type="component" value="Unassembled WGS sequence"/>
</dbReference>
<dbReference type="EMBL" id="JANUGX010000076">
    <property type="protein sequence ID" value="MCS0592671.1"/>
    <property type="molecule type" value="Genomic_DNA"/>
</dbReference>
<dbReference type="InterPro" id="IPR025948">
    <property type="entry name" value="HTH-like_dom"/>
</dbReference>
<dbReference type="PROSITE" id="PS50994">
    <property type="entry name" value="INTEGRASE"/>
    <property type="match status" value="1"/>
</dbReference>
<feature type="region of interest" description="Disordered" evidence="1">
    <location>
        <begin position="395"/>
        <end position="417"/>
    </location>
</feature>
<sequence>MSEGKKRRTHSAEFKAKIGLEAVRGVKTINEIAQEHNVHPQLVTQWKKEILENASALFDTKRGPKPVDESSPEDKLYSEIGRLKIEADWLKKKLGPVSRDERMDWIEPEHANLPLTRQCELAGVPRATVYRRLEAMVRQQQEDQEDNALRTLIDEEYTNRPFYGSRRMVVFLKGRGHRVNRKRVQRLMREMDLAGMAPGPATSKPHPQHKVYPYLLRGVAITRPNQVWSTDLTYIRLARGFAYLVAIIDWYSRRVLAWRISNSMDASFCVDCLEDALRHHGKPEVFNSDQGAQFTSDAFTGVLKREGVAISMDGRGRALDNIFVERLWRNVKYEDVYLKGYANMAELTVGLAQYFAFYNAERPHQALDYETPDHVYRAGAGGGALIVDKFGDVDRERETDGSTGQRRAAAGVEMDTA</sequence>
<proteinExistence type="predicted"/>
<evidence type="ECO:0000313" key="4">
    <source>
        <dbReference type="Proteomes" id="UP001205560"/>
    </source>
</evidence>